<name>A0A1X7CHQ1_9BACT</name>
<dbReference type="RefSeq" id="WP_085098939.1">
    <property type="nucleotide sequence ID" value="NZ_FWZU01000001.1"/>
</dbReference>
<protein>
    <submittedName>
        <fullName evidence="1">Three-Cys-motif partner protein</fullName>
    </submittedName>
</protein>
<proteinExistence type="predicted"/>
<dbReference type="InterPro" id="IPR031009">
    <property type="entry name" value="Tcm_partner"/>
</dbReference>
<reference evidence="2" key="1">
    <citation type="submission" date="2017-04" db="EMBL/GenBank/DDBJ databases">
        <authorList>
            <person name="Varghese N."/>
            <person name="Submissions S."/>
        </authorList>
    </citation>
    <scope>NUCLEOTIDE SEQUENCE [LARGE SCALE GENOMIC DNA]</scope>
    <source>
        <strain evidence="2">K3S</strain>
    </source>
</reference>
<sequence>MKKTSPLLDLCNFTTSKKKNVNKRKTKTFFNKFDQGTELKLDLFEKTIKSWIPVFTSQNYITTINIIDFFAGEGKDSLGKKGSPLKVLDTIKSYKNLIRNRSSPLKIKLHLNDDKPIITSALKAHLNEILKTTPDYLDISISTKPFQDIFYELLPQLQKPDVANFLFIDPFGLALTKKLFQQISSLKRTDFILFTPVTNVQRFCEQDGFANHFPGLKRSHFENPKTAHRKLCDYMQENWADSGYYLHAFAIQKETGNRHCLIFGSSNQLGVYKFIETCWKEDQENGESNFAFEGDLKTSECLIIPELAGSKKVKNFKESLENLIKAKKIKSNKDIFDYALKAGFHPPSKHIKSTLKTLKNNKIINNNLTRFGLSYASVMKGVVDLEFIS</sequence>
<keyword evidence="2" id="KW-1185">Reference proteome</keyword>
<evidence type="ECO:0000313" key="1">
    <source>
        <dbReference type="EMBL" id="SME96786.1"/>
    </source>
</evidence>
<evidence type="ECO:0000313" key="2">
    <source>
        <dbReference type="Proteomes" id="UP000192906"/>
    </source>
</evidence>
<dbReference type="NCBIfam" id="TIGR04474">
    <property type="entry name" value="tcm_partner"/>
    <property type="match status" value="1"/>
</dbReference>
<dbReference type="Proteomes" id="UP000192906">
    <property type="component" value="Unassembled WGS sequence"/>
</dbReference>
<organism evidence="1 2">
    <name type="scientific">Desulfovibrio gilichinskyi</name>
    <dbReference type="NCBI Taxonomy" id="1519643"/>
    <lineage>
        <taxon>Bacteria</taxon>
        <taxon>Pseudomonadati</taxon>
        <taxon>Thermodesulfobacteriota</taxon>
        <taxon>Desulfovibrionia</taxon>
        <taxon>Desulfovibrionales</taxon>
        <taxon>Desulfovibrionaceae</taxon>
        <taxon>Desulfovibrio</taxon>
    </lineage>
</organism>
<dbReference type="STRING" id="1519643.SAMN06295933_0917"/>
<dbReference type="OrthoDB" id="5318244at2"/>
<gene>
    <name evidence="1" type="ORF">SAMN06295933_0917</name>
</gene>
<dbReference type="EMBL" id="FWZU01000001">
    <property type="protein sequence ID" value="SME96786.1"/>
    <property type="molecule type" value="Genomic_DNA"/>
</dbReference>
<dbReference type="AlphaFoldDB" id="A0A1X7CHQ1"/>
<accession>A0A1X7CHQ1</accession>